<reference evidence="2 3" key="1">
    <citation type="journal article" date="2018" name="Biotechnol. Adv.">
        <title>Improved genomic resources and new bioinformatic workflow for the carcinogenic parasite Clonorchis sinensis: Biotechnological implications.</title>
        <authorList>
            <person name="Wang D."/>
            <person name="Korhonen P.K."/>
            <person name="Gasser R.B."/>
            <person name="Young N.D."/>
        </authorList>
    </citation>
    <scope>NUCLEOTIDE SEQUENCE [LARGE SCALE GENOMIC DNA]</scope>
    <source>
        <strain evidence="2">Cs-k2</strain>
    </source>
</reference>
<evidence type="ECO:0000313" key="2">
    <source>
        <dbReference type="EMBL" id="KAG5449397.1"/>
    </source>
</evidence>
<evidence type="ECO:0000256" key="1">
    <source>
        <dbReference type="SAM" id="MobiDB-lite"/>
    </source>
</evidence>
<reference evidence="2 3" key="2">
    <citation type="journal article" date="2021" name="Genomics">
        <title>High-quality reference genome for Clonorchis sinensis.</title>
        <authorList>
            <person name="Young N.D."/>
            <person name="Stroehlein A.J."/>
            <person name="Kinkar L."/>
            <person name="Wang T."/>
            <person name="Sohn W.M."/>
            <person name="Chang B.C.H."/>
            <person name="Kaur P."/>
            <person name="Weisz D."/>
            <person name="Dudchenko O."/>
            <person name="Aiden E.L."/>
            <person name="Korhonen P.K."/>
            <person name="Gasser R.B."/>
        </authorList>
    </citation>
    <scope>NUCLEOTIDE SEQUENCE [LARGE SCALE GENOMIC DNA]</scope>
    <source>
        <strain evidence="2">Cs-k2</strain>
    </source>
</reference>
<evidence type="ECO:0000313" key="3">
    <source>
        <dbReference type="Proteomes" id="UP000286415"/>
    </source>
</evidence>
<sequence>MMETTHKVNENSSTTHDRFCPSSGSSGRRSPRVSKKGGTGLGLSNSFQEPYDTKLRQASVKQRLRTHIKNHPAVAPFRCPTAMPPEGSTRAGILPGCLSLDRGSQGFLVGEAPRNKQVIKHTPFYDALVMTPYMNVLHDTKLRQASVKQRLRTHIKNHPAVAPFRCPTAMPPEGSTRAGILPGCLSLDRGSRQPVDNHAHSAKSCPVVTCEHYDEMAQWLGHEFTGRKIHRSNQTAEQPDSIPALVLPSGGMSAGHQKSATAELSLPGRGRLATEYENTFNAQS</sequence>
<organism evidence="2 3">
    <name type="scientific">Clonorchis sinensis</name>
    <name type="common">Chinese liver fluke</name>
    <dbReference type="NCBI Taxonomy" id="79923"/>
    <lineage>
        <taxon>Eukaryota</taxon>
        <taxon>Metazoa</taxon>
        <taxon>Spiralia</taxon>
        <taxon>Lophotrochozoa</taxon>
        <taxon>Platyhelminthes</taxon>
        <taxon>Trematoda</taxon>
        <taxon>Digenea</taxon>
        <taxon>Opisthorchiida</taxon>
        <taxon>Opisthorchiata</taxon>
        <taxon>Opisthorchiidae</taxon>
        <taxon>Clonorchis</taxon>
    </lineage>
</organism>
<dbReference type="EMBL" id="NIRI02000042">
    <property type="protein sequence ID" value="KAG5449397.1"/>
    <property type="molecule type" value="Genomic_DNA"/>
</dbReference>
<accession>A0A3R7JWS7</accession>
<feature type="compositionally biased region" description="Basic and acidic residues" evidence="1">
    <location>
        <begin position="1"/>
        <end position="19"/>
    </location>
</feature>
<dbReference type="InParanoid" id="A0A3R7JWS7"/>
<feature type="region of interest" description="Disordered" evidence="1">
    <location>
        <begin position="231"/>
        <end position="266"/>
    </location>
</feature>
<feature type="region of interest" description="Disordered" evidence="1">
    <location>
        <begin position="1"/>
        <end position="50"/>
    </location>
</feature>
<gene>
    <name evidence="2" type="ORF">CSKR_101160</name>
</gene>
<dbReference type="Proteomes" id="UP000286415">
    <property type="component" value="Unassembled WGS sequence"/>
</dbReference>
<dbReference type="AlphaFoldDB" id="A0A3R7JWS7"/>
<proteinExistence type="predicted"/>
<comment type="caution">
    <text evidence="2">The sequence shown here is derived from an EMBL/GenBank/DDBJ whole genome shotgun (WGS) entry which is preliminary data.</text>
</comment>
<protein>
    <submittedName>
        <fullName evidence="2">Uncharacterized protein</fullName>
    </submittedName>
</protein>
<name>A0A3R7JWS7_CLOSI</name>
<keyword evidence="3" id="KW-1185">Reference proteome</keyword>
<dbReference type="OrthoDB" id="6257894at2759"/>